<dbReference type="Gene3D" id="3.40.50.150">
    <property type="entry name" value="Vaccinia Virus protein VP39"/>
    <property type="match status" value="1"/>
</dbReference>
<keyword evidence="3 6" id="KW-0489">Methyltransferase</keyword>
<reference evidence="8 9" key="1">
    <citation type="submission" date="2019-11" db="EMBL/GenBank/DDBJ databases">
        <authorList>
            <person name="Jiang L.-Q."/>
        </authorList>
    </citation>
    <scope>NUCLEOTIDE SEQUENCE [LARGE SCALE GENOMIC DNA]</scope>
    <source>
        <strain evidence="8 9">YIM 132087</strain>
    </source>
</reference>
<dbReference type="PANTHER" id="PTHR31760">
    <property type="entry name" value="S-ADENOSYL-L-METHIONINE-DEPENDENT METHYLTRANSFERASES SUPERFAMILY PROTEIN"/>
    <property type="match status" value="1"/>
</dbReference>
<dbReference type="InterPro" id="IPR029063">
    <property type="entry name" value="SAM-dependent_MTases_sf"/>
</dbReference>
<keyword evidence="4 6" id="KW-0808">Transferase</keyword>
<feature type="binding site" evidence="6">
    <location>
        <begin position="124"/>
        <end position="125"/>
    </location>
    <ligand>
        <name>S-adenosyl-L-methionine</name>
        <dbReference type="ChEBI" id="CHEBI:59789"/>
    </ligand>
</feature>
<dbReference type="AlphaFoldDB" id="A0A7K1FLQ1"/>
<accession>A0A7K1FLQ1</accession>
<name>A0A7K1FLQ1_9ACTN</name>
<gene>
    <name evidence="6 8" type="primary">rsmG</name>
    <name evidence="8" type="ORF">GIS00_13680</name>
</gene>
<comment type="caution">
    <text evidence="8">The sequence shown here is derived from an EMBL/GenBank/DDBJ whole genome shotgun (WGS) entry which is preliminary data.</text>
</comment>
<comment type="caution">
    <text evidence="6">Lacks conserved residue(s) required for the propagation of feature annotation.</text>
</comment>
<dbReference type="PANTHER" id="PTHR31760:SF0">
    <property type="entry name" value="S-ADENOSYL-L-METHIONINE-DEPENDENT METHYLTRANSFERASES SUPERFAMILY PROTEIN"/>
    <property type="match status" value="1"/>
</dbReference>
<evidence type="ECO:0000256" key="5">
    <source>
        <dbReference type="ARBA" id="ARBA00022691"/>
    </source>
</evidence>
<keyword evidence="1 6" id="KW-0963">Cytoplasm</keyword>
<feature type="binding site" evidence="6">
    <location>
        <position position="73"/>
    </location>
    <ligand>
        <name>S-adenosyl-L-methionine</name>
        <dbReference type="ChEBI" id="CHEBI:59789"/>
    </ligand>
</feature>
<dbReference type="HAMAP" id="MF_00074">
    <property type="entry name" value="16SrRNA_methyltr_G"/>
    <property type="match status" value="1"/>
</dbReference>
<dbReference type="GO" id="GO:0005829">
    <property type="term" value="C:cytosol"/>
    <property type="evidence" value="ECO:0007669"/>
    <property type="project" value="TreeGrafter"/>
</dbReference>
<dbReference type="CDD" id="cd02440">
    <property type="entry name" value="AdoMet_MTases"/>
    <property type="match status" value="1"/>
</dbReference>
<feature type="binding site" evidence="6">
    <location>
        <position position="140"/>
    </location>
    <ligand>
        <name>S-adenosyl-L-methionine</name>
        <dbReference type="ChEBI" id="CHEBI:59789"/>
    </ligand>
</feature>
<keyword evidence="9" id="KW-1185">Reference proteome</keyword>
<comment type="function">
    <text evidence="6">Specifically methylates the N7 position of a guanine in 16S rRNA.</text>
</comment>
<feature type="compositionally biased region" description="Basic residues" evidence="7">
    <location>
        <begin position="222"/>
        <end position="233"/>
    </location>
</feature>
<proteinExistence type="inferred from homology"/>
<evidence type="ECO:0000256" key="1">
    <source>
        <dbReference type="ARBA" id="ARBA00022490"/>
    </source>
</evidence>
<evidence type="ECO:0000313" key="8">
    <source>
        <dbReference type="EMBL" id="MTD14990.1"/>
    </source>
</evidence>
<dbReference type="EMBL" id="WLYK01000005">
    <property type="protein sequence ID" value="MTD14990.1"/>
    <property type="molecule type" value="Genomic_DNA"/>
</dbReference>
<feature type="binding site" evidence="6">
    <location>
        <position position="78"/>
    </location>
    <ligand>
        <name>S-adenosyl-L-methionine</name>
        <dbReference type="ChEBI" id="CHEBI:59789"/>
    </ligand>
</feature>
<organism evidence="8 9">
    <name type="scientific">Nakamurella alba</name>
    <dbReference type="NCBI Taxonomy" id="2665158"/>
    <lineage>
        <taxon>Bacteria</taxon>
        <taxon>Bacillati</taxon>
        <taxon>Actinomycetota</taxon>
        <taxon>Actinomycetes</taxon>
        <taxon>Nakamurellales</taxon>
        <taxon>Nakamurellaceae</taxon>
        <taxon>Nakamurella</taxon>
    </lineage>
</organism>
<protein>
    <recommendedName>
        <fullName evidence="6">Ribosomal RNA small subunit methyltransferase G</fullName>
        <ecNumber evidence="6">2.1.1.-</ecNumber>
    </recommendedName>
    <alternativeName>
        <fullName evidence="6">16S rRNA 7-methylguanosine methyltransferase</fullName>
        <shortName evidence="6">16S rRNA m7G methyltransferase</shortName>
    </alternativeName>
</protein>
<dbReference type="SUPFAM" id="SSF53335">
    <property type="entry name" value="S-adenosyl-L-methionine-dependent methyltransferases"/>
    <property type="match status" value="1"/>
</dbReference>
<comment type="similarity">
    <text evidence="6">Belongs to the methyltransferase superfamily. RNA methyltransferase RsmG family.</text>
</comment>
<comment type="subcellular location">
    <subcellularLocation>
        <location evidence="6">Cytoplasm</location>
    </subcellularLocation>
</comment>
<dbReference type="Pfam" id="PF02527">
    <property type="entry name" value="GidB"/>
    <property type="match status" value="1"/>
</dbReference>
<dbReference type="Proteomes" id="UP000460221">
    <property type="component" value="Unassembled WGS sequence"/>
</dbReference>
<evidence type="ECO:0000256" key="3">
    <source>
        <dbReference type="ARBA" id="ARBA00022603"/>
    </source>
</evidence>
<feature type="region of interest" description="Disordered" evidence="7">
    <location>
        <begin position="211"/>
        <end position="233"/>
    </location>
</feature>
<evidence type="ECO:0000256" key="4">
    <source>
        <dbReference type="ARBA" id="ARBA00022679"/>
    </source>
</evidence>
<evidence type="ECO:0000256" key="7">
    <source>
        <dbReference type="SAM" id="MobiDB-lite"/>
    </source>
</evidence>
<evidence type="ECO:0000256" key="2">
    <source>
        <dbReference type="ARBA" id="ARBA00022552"/>
    </source>
</evidence>
<dbReference type="InterPro" id="IPR003682">
    <property type="entry name" value="rRNA_ssu_MeTfrase_G"/>
</dbReference>
<evidence type="ECO:0000256" key="6">
    <source>
        <dbReference type="HAMAP-Rule" id="MF_00074"/>
    </source>
</evidence>
<feature type="compositionally biased region" description="Low complexity" evidence="7">
    <location>
        <begin position="211"/>
        <end position="221"/>
    </location>
</feature>
<sequence length="233" mass="24123">MAVPVEPEPEMTADVFGDGVDRARRYVELLATDGILHGLIGPRERARLWSRHVLNSAVAAPLLPADGTIVDIGSGAGLPGIPMAIARPDCRLVLVEPLERRCAFLVAAIAALGLENCEVVRGRAEQVAATHGGADAATSRAVAPLAKLAGWSVPFLRTGGELLALKGSSASEEIERDRAALLRLGLAELSVIPVGAGVVDPPTQVVRGVMGARPAAAGRSSRSSRRSGRSARG</sequence>
<dbReference type="NCBIfam" id="TIGR00138">
    <property type="entry name" value="rsmG_gidB"/>
    <property type="match status" value="1"/>
</dbReference>
<evidence type="ECO:0000313" key="9">
    <source>
        <dbReference type="Proteomes" id="UP000460221"/>
    </source>
</evidence>
<keyword evidence="5 6" id="KW-0949">S-adenosyl-L-methionine</keyword>
<dbReference type="EC" id="2.1.1.-" evidence="6"/>
<keyword evidence="2 6" id="KW-0698">rRNA processing</keyword>
<dbReference type="GO" id="GO:0070043">
    <property type="term" value="F:rRNA (guanine-N7-)-methyltransferase activity"/>
    <property type="evidence" value="ECO:0007669"/>
    <property type="project" value="UniProtKB-UniRule"/>
</dbReference>